<comment type="caution">
    <text evidence="2">The sequence shown here is derived from an EMBL/GenBank/DDBJ whole genome shotgun (WGS) entry which is preliminary data.</text>
</comment>
<evidence type="ECO:0000256" key="1">
    <source>
        <dbReference type="SAM" id="Coils"/>
    </source>
</evidence>
<dbReference type="AlphaFoldDB" id="A0AAD2FPL3"/>
<dbReference type="Proteomes" id="UP001295423">
    <property type="component" value="Unassembled WGS sequence"/>
</dbReference>
<feature type="coiled-coil region" evidence="1">
    <location>
        <begin position="3"/>
        <end position="47"/>
    </location>
</feature>
<dbReference type="EMBL" id="CAKOGP040001750">
    <property type="protein sequence ID" value="CAJ1948693.1"/>
    <property type="molecule type" value="Genomic_DNA"/>
</dbReference>
<evidence type="ECO:0000313" key="2">
    <source>
        <dbReference type="EMBL" id="CAJ1948693.1"/>
    </source>
</evidence>
<feature type="coiled-coil region" evidence="1">
    <location>
        <begin position="73"/>
        <end position="107"/>
    </location>
</feature>
<keyword evidence="1" id="KW-0175">Coiled coil</keyword>
<sequence>MDIANIQVEIAESNQKLKNCEKELIECKEKLNECKEKLKECLEAQNNSNNDEYFQNEESTYRRLKDLSPEKRLQTLQDEEKNVSARFTALEQTRAALEQTRAVLQGERLLVLQRSASNSEQGLFMNTEARHKSDQEMDSNLRFTRSGASSRLSYKGKDAIVGLCCPRDQKPSIELKDIEGYEDLWKQAEGDGLEFDEDGAMDDATRRRVKEALRKKFPHSFEQRYFGVSVEFLVQKHVRSLDGVGEMFLH</sequence>
<protein>
    <submittedName>
        <fullName evidence="2">Uncharacterized protein</fullName>
    </submittedName>
</protein>
<name>A0AAD2FPL3_9STRA</name>
<evidence type="ECO:0000313" key="3">
    <source>
        <dbReference type="Proteomes" id="UP001295423"/>
    </source>
</evidence>
<proteinExistence type="predicted"/>
<organism evidence="2 3">
    <name type="scientific">Cylindrotheca closterium</name>
    <dbReference type="NCBI Taxonomy" id="2856"/>
    <lineage>
        <taxon>Eukaryota</taxon>
        <taxon>Sar</taxon>
        <taxon>Stramenopiles</taxon>
        <taxon>Ochrophyta</taxon>
        <taxon>Bacillariophyta</taxon>
        <taxon>Bacillariophyceae</taxon>
        <taxon>Bacillariophycidae</taxon>
        <taxon>Bacillariales</taxon>
        <taxon>Bacillariaceae</taxon>
        <taxon>Cylindrotheca</taxon>
    </lineage>
</organism>
<keyword evidence="3" id="KW-1185">Reference proteome</keyword>
<gene>
    <name evidence="2" type="ORF">CYCCA115_LOCUS11740</name>
</gene>
<reference evidence="2" key="1">
    <citation type="submission" date="2023-08" db="EMBL/GenBank/DDBJ databases">
        <authorList>
            <person name="Audoor S."/>
            <person name="Bilcke G."/>
        </authorList>
    </citation>
    <scope>NUCLEOTIDE SEQUENCE</scope>
</reference>
<accession>A0AAD2FPL3</accession>